<evidence type="ECO:0000313" key="2">
    <source>
        <dbReference type="RefSeq" id="XP_053536095.1"/>
    </source>
</evidence>
<dbReference type="OrthoDB" id="6266673at2759"/>
<dbReference type="KEGG" id="ipu:128632834"/>
<dbReference type="RefSeq" id="XP_053536095.1">
    <property type="nucleotide sequence ID" value="XM_053680120.1"/>
</dbReference>
<organism evidence="1 2">
    <name type="scientific">Ictalurus punctatus</name>
    <name type="common">Channel catfish</name>
    <name type="synonym">Silurus punctatus</name>
    <dbReference type="NCBI Taxonomy" id="7998"/>
    <lineage>
        <taxon>Eukaryota</taxon>
        <taxon>Metazoa</taxon>
        <taxon>Chordata</taxon>
        <taxon>Craniata</taxon>
        <taxon>Vertebrata</taxon>
        <taxon>Euteleostomi</taxon>
        <taxon>Actinopterygii</taxon>
        <taxon>Neopterygii</taxon>
        <taxon>Teleostei</taxon>
        <taxon>Ostariophysi</taxon>
        <taxon>Siluriformes</taxon>
        <taxon>Ictaluridae</taxon>
        <taxon>Ictalurus</taxon>
    </lineage>
</organism>
<accession>A0A9F7R4L6</accession>
<proteinExistence type="predicted"/>
<dbReference type="GeneID" id="128632834"/>
<name>A0A9F7R4L6_ICTPU</name>
<gene>
    <name evidence="2" type="primary">LOC128632834</name>
</gene>
<keyword evidence="1" id="KW-1185">Reference proteome</keyword>
<dbReference type="Proteomes" id="UP000221080">
    <property type="component" value="Chromosome 5"/>
</dbReference>
<reference evidence="1" key="1">
    <citation type="journal article" date="2016" name="Nat. Commun.">
        <title>The channel catfish genome sequence provides insights into the evolution of scale formation in teleosts.</title>
        <authorList>
            <person name="Liu Z."/>
            <person name="Liu S."/>
            <person name="Yao J."/>
            <person name="Bao L."/>
            <person name="Zhang J."/>
            <person name="Li Y."/>
            <person name="Jiang C."/>
            <person name="Sun L."/>
            <person name="Wang R."/>
            <person name="Zhang Y."/>
            <person name="Zhou T."/>
            <person name="Zeng Q."/>
            <person name="Fu Q."/>
            <person name="Gao S."/>
            <person name="Li N."/>
            <person name="Koren S."/>
            <person name="Jiang Y."/>
            <person name="Zimin A."/>
            <person name="Xu P."/>
            <person name="Phillippy A.M."/>
            <person name="Geng X."/>
            <person name="Song L."/>
            <person name="Sun F."/>
            <person name="Li C."/>
            <person name="Wang X."/>
            <person name="Chen A."/>
            <person name="Jin Y."/>
            <person name="Yuan Z."/>
            <person name="Yang Y."/>
            <person name="Tan S."/>
            <person name="Peatman E."/>
            <person name="Lu J."/>
            <person name="Qin Z."/>
            <person name="Dunham R."/>
            <person name="Li Z."/>
            <person name="Sonstegard T."/>
            <person name="Feng J."/>
            <person name="Danzmann R.G."/>
            <person name="Schroeder S."/>
            <person name="Scheffler B."/>
            <person name="Duke M.V."/>
            <person name="Ballard L."/>
            <person name="Kucuktas H."/>
            <person name="Kaltenboeck L."/>
            <person name="Liu H."/>
            <person name="Armbruster J."/>
            <person name="Xie Y."/>
            <person name="Kirby M.L."/>
            <person name="Tian Y."/>
            <person name="Flanagan M.E."/>
            <person name="Mu W."/>
            <person name="Waldbieser G.C."/>
        </authorList>
    </citation>
    <scope>NUCLEOTIDE SEQUENCE [LARGE SCALE GENOMIC DNA]</scope>
    <source>
        <strain evidence="1">SDA103</strain>
    </source>
</reference>
<sequence length="417" mass="46627">MCMTTLNPVGVHGSQYYTRTKYNRSSGLIRSYLRVVMEEQRVGKKAEQDCIEVPDKVLEGDVETDKILKRGMDEGEVLEGTMDVRKDQTKVLEDCVYMDEDQVLEGVEVDTFQYEVPESSNEVGKVQDEVLDGSIDVVKVLAVVLEGCFDNEMSQDKVLEDGVDVDKVLNSSLDTDKVQDNVTEGGVEDNTFQDFKKVLDGGVEVNKDLEGGLDMDKVQDKVLKVGVEVDKFQDKVLKGGVGLNTAEDNFVKGNVDVDEIHDKVQEGSVYVENVLEEAREEAEDMDKVRNKMKDGVDVDKTLGEGLKGSVDVNKNSVDLNKPHDMVLEDNVDMEEVLNTQERMDTMRCQVKITTRHSLQLRMVNHTAQDVFVRLLSHGERIAGSGKEAYFSDYDNNDHDDNPINILLVTSPLSVDLS</sequence>
<reference evidence="2" key="2">
    <citation type="submission" date="2025-08" db="UniProtKB">
        <authorList>
            <consortium name="RefSeq"/>
        </authorList>
    </citation>
    <scope>IDENTIFICATION</scope>
    <source>
        <tissue evidence="2">Blood</tissue>
    </source>
</reference>
<evidence type="ECO:0000313" key="1">
    <source>
        <dbReference type="Proteomes" id="UP000221080"/>
    </source>
</evidence>
<dbReference type="AlphaFoldDB" id="A0A9F7R4L6"/>
<protein>
    <submittedName>
        <fullName evidence="2">Uncharacterized protein LOC128632834</fullName>
    </submittedName>
</protein>